<reference evidence="3" key="1">
    <citation type="journal article" date="2019" name="Sci. Rep.">
        <title>Draft genome of Tanacetum cinerariifolium, the natural source of mosquito coil.</title>
        <authorList>
            <person name="Yamashiro T."/>
            <person name="Shiraishi A."/>
            <person name="Satake H."/>
            <person name="Nakayama K."/>
        </authorList>
    </citation>
    <scope>NUCLEOTIDE SEQUENCE</scope>
</reference>
<organism evidence="3">
    <name type="scientific">Tanacetum cinerariifolium</name>
    <name type="common">Dalmatian daisy</name>
    <name type="synonym">Chrysanthemum cinerariifolium</name>
    <dbReference type="NCBI Taxonomy" id="118510"/>
    <lineage>
        <taxon>Eukaryota</taxon>
        <taxon>Viridiplantae</taxon>
        <taxon>Streptophyta</taxon>
        <taxon>Embryophyta</taxon>
        <taxon>Tracheophyta</taxon>
        <taxon>Spermatophyta</taxon>
        <taxon>Magnoliopsida</taxon>
        <taxon>eudicotyledons</taxon>
        <taxon>Gunneridae</taxon>
        <taxon>Pentapetalae</taxon>
        <taxon>asterids</taxon>
        <taxon>campanulids</taxon>
        <taxon>Asterales</taxon>
        <taxon>Asteraceae</taxon>
        <taxon>Asteroideae</taxon>
        <taxon>Anthemideae</taxon>
        <taxon>Anthemidinae</taxon>
        <taxon>Tanacetum</taxon>
    </lineage>
</organism>
<evidence type="ECO:0000256" key="1">
    <source>
        <dbReference type="SAM" id="MobiDB-lite"/>
    </source>
</evidence>
<keyword evidence="3" id="KW-0808">Transferase</keyword>
<feature type="domain" description="Reverse transcriptase/retrotransposon-derived protein RNase H-like" evidence="2">
    <location>
        <begin position="482"/>
        <end position="561"/>
    </location>
</feature>
<dbReference type="EMBL" id="BKCJ010004319">
    <property type="protein sequence ID" value="GEU60331.1"/>
    <property type="molecule type" value="Genomic_DNA"/>
</dbReference>
<evidence type="ECO:0000313" key="3">
    <source>
        <dbReference type="EMBL" id="GEU60331.1"/>
    </source>
</evidence>
<dbReference type="PANTHER" id="PTHR48475">
    <property type="entry name" value="RIBONUCLEASE H"/>
    <property type="match status" value="1"/>
</dbReference>
<accession>A0A6L2LES0</accession>
<feature type="compositionally biased region" description="Basic and acidic residues" evidence="1">
    <location>
        <begin position="210"/>
        <end position="227"/>
    </location>
</feature>
<keyword evidence="3" id="KW-0548">Nucleotidyltransferase</keyword>
<dbReference type="Pfam" id="PF17919">
    <property type="entry name" value="RT_RNaseH_2"/>
    <property type="match status" value="1"/>
</dbReference>
<dbReference type="AlphaFoldDB" id="A0A6L2LES0"/>
<protein>
    <submittedName>
        <fullName evidence="3">Reverse transcriptase domain-containing protein</fullName>
    </submittedName>
</protein>
<proteinExistence type="predicted"/>
<sequence length="739" mass="84729">MILRHSKLFEGYVVYLGEDHIWASNGRPPSRRGGKIKGKVLTERELVLEQTQQGTSYKVSVSTDRVEELKRKVKIKGEKKEALLTLRQKPEKFDTSAGNPVKEILLKLNLPDHRILKDGGEVQKVTSTQDDKDYKMAKRDYAWNYHQLLPIIAEKAHQEKVQQDKLKAVKARLNFKEASQYFESGAPRRKRKLKEMLRSRCARSISGSPEPRHGHSESPRKRGPERRTMFKILENGVFHGLRDKGKGHTIDECMHLKRQIEEMLKARKLSHLIKELKQSSRKDHAKATKKGEISGKDKPLAILMVQPWQRVAKQKITQTFSAESTISFPPLGEEDGMEGPMIIEAEMGGHFVHRMYVDRGSSLKILYEHCFNRFRPEVRSQMILATTPLVEFSREIIWPLWKISLLVKIGETVTLRSSRIIPLECTMVLGPGMPQKTIDQVAEEKIQVAIHPEYPKQTVAIGFTLTEVGRKEKYTKKSDFQWTMEAEIAFKQMKKLIAKLPMLTAPKEKEELIMYQTVAKEAISAVLMTERDRKQMPIYFVSRALQAPEVNYTSMEKLILTHGYCSSCMDDFEAGLIITNLKGMKFTYALRENSSRRKEEVKSHMSQGSNGETPFSLTYRAEAVILVEIGMPTLRTAEVDMIKNDEALGVNLDLLEEKSKEAAIREARSKAKMEKYYNARVRSTSFHPGDLVYQNNETSRTKDRGKLGPKWEGPYEVTEALEKGAYKLRDHNRNTLPLT</sequence>
<dbReference type="SUPFAM" id="SSF56672">
    <property type="entry name" value="DNA/RNA polymerases"/>
    <property type="match status" value="1"/>
</dbReference>
<gene>
    <name evidence="3" type="ORF">Tci_032309</name>
</gene>
<comment type="caution">
    <text evidence="3">The sequence shown here is derived from an EMBL/GenBank/DDBJ whole genome shotgun (WGS) entry which is preliminary data.</text>
</comment>
<feature type="region of interest" description="Disordered" evidence="1">
    <location>
        <begin position="688"/>
        <end position="711"/>
    </location>
</feature>
<dbReference type="GO" id="GO:0003964">
    <property type="term" value="F:RNA-directed DNA polymerase activity"/>
    <property type="evidence" value="ECO:0007669"/>
    <property type="project" value="UniProtKB-KW"/>
</dbReference>
<dbReference type="InterPro" id="IPR041577">
    <property type="entry name" value="RT_RNaseH_2"/>
</dbReference>
<evidence type="ECO:0000259" key="2">
    <source>
        <dbReference type="Pfam" id="PF17919"/>
    </source>
</evidence>
<dbReference type="InterPro" id="IPR043502">
    <property type="entry name" value="DNA/RNA_pol_sf"/>
</dbReference>
<name>A0A6L2LES0_TANCI</name>
<keyword evidence="3" id="KW-0695">RNA-directed DNA polymerase</keyword>
<dbReference type="PANTHER" id="PTHR48475:SF2">
    <property type="entry name" value="RIBONUCLEASE H"/>
    <property type="match status" value="1"/>
</dbReference>
<feature type="region of interest" description="Disordered" evidence="1">
    <location>
        <begin position="198"/>
        <end position="227"/>
    </location>
</feature>